<dbReference type="Gene3D" id="2.60.120.200">
    <property type="match status" value="1"/>
</dbReference>
<accession>A0ABW3J409</accession>
<evidence type="ECO:0000256" key="2">
    <source>
        <dbReference type="ARBA" id="ARBA00022729"/>
    </source>
</evidence>
<dbReference type="Pfam" id="PF00722">
    <property type="entry name" value="Glyco_hydro_16"/>
    <property type="match status" value="1"/>
</dbReference>
<dbReference type="InterPro" id="IPR000757">
    <property type="entry name" value="Beta-glucanase-like"/>
</dbReference>
<dbReference type="NCBIfam" id="TIGR04183">
    <property type="entry name" value="Por_Secre_tail"/>
    <property type="match status" value="1"/>
</dbReference>
<gene>
    <name evidence="4" type="ORF">ACFQ0S_07490</name>
</gene>
<feature type="domain" description="GH16" evidence="3">
    <location>
        <begin position="208"/>
        <end position="447"/>
    </location>
</feature>
<keyword evidence="5" id="KW-1185">Reference proteome</keyword>
<comment type="caution">
    <text evidence="4">The sequence shown here is derived from an EMBL/GenBank/DDBJ whole genome shotgun (WGS) entry which is preliminary data.</text>
</comment>
<dbReference type="Gene3D" id="2.60.120.260">
    <property type="entry name" value="Galactose-binding domain-like"/>
    <property type="match status" value="1"/>
</dbReference>
<dbReference type="InterPro" id="IPR026444">
    <property type="entry name" value="Secre_tail"/>
</dbReference>
<organism evidence="4 5">
    <name type="scientific">Flavobacterium myungsuense</name>
    <dbReference type="NCBI Taxonomy" id="651823"/>
    <lineage>
        <taxon>Bacteria</taxon>
        <taxon>Pseudomonadati</taxon>
        <taxon>Bacteroidota</taxon>
        <taxon>Flavobacteriia</taxon>
        <taxon>Flavobacteriales</taxon>
        <taxon>Flavobacteriaceae</taxon>
        <taxon>Flavobacterium</taxon>
    </lineage>
</organism>
<evidence type="ECO:0000256" key="1">
    <source>
        <dbReference type="ARBA" id="ARBA00006865"/>
    </source>
</evidence>
<dbReference type="InterPro" id="IPR013320">
    <property type="entry name" value="ConA-like_dom_sf"/>
</dbReference>
<evidence type="ECO:0000313" key="5">
    <source>
        <dbReference type="Proteomes" id="UP001597051"/>
    </source>
</evidence>
<dbReference type="RefSeq" id="WP_379753317.1">
    <property type="nucleotide sequence ID" value="NZ_JBHSYB010000006.1"/>
</dbReference>
<dbReference type="EMBL" id="JBHTIZ010000021">
    <property type="protein sequence ID" value="MFD0984317.1"/>
    <property type="molecule type" value="Genomic_DNA"/>
</dbReference>
<dbReference type="Pfam" id="PF18962">
    <property type="entry name" value="Por_Secre_tail"/>
    <property type="match status" value="1"/>
</dbReference>
<dbReference type="Proteomes" id="UP001597051">
    <property type="component" value="Unassembled WGS sequence"/>
</dbReference>
<dbReference type="PROSITE" id="PS51762">
    <property type="entry name" value="GH16_2"/>
    <property type="match status" value="1"/>
</dbReference>
<dbReference type="SUPFAM" id="SSF49899">
    <property type="entry name" value="Concanavalin A-like lectins/glucanases"/>
    <property type="match status" value="1"/>
</dbReference>
<dbReference type="InterPro" id="IPR050546">
    <property type="entry name" value="Glycosyl_Hydrlase_16"/>
</dbReference>
<reference evidence="5" key="1">
    <citation type="journal article" date="2019" name="Int. J. Syst. Evol. Microbiol.">
        <title>The Global Catalogue of Microorganisms (GCM) 10K type strain sequencing project: providing services to taxonomists for standard genome sequencing and annotation.</title>
        <authorList>
            <consortium name="The Broad Institute Genomics Platform"/>
            <consortium name="The Broad Institute Genome Sequencing Center for Infectious Disease"/>
            <person name="Wu L."/>
            <person name="Ma J."/>
        </authorList>
    </citation>
    <scope>NUCLEOTIDE SEQUENCE [LARGE SCALE GENOMIC DNA]</scope>
    <source>
        <strain evidence="5">CECT 7649</strain>
    </source>
</reference>
<dbReference type="CDD" id="cd08023">
    <property type="entry name" value="GH16_laminarinase_like"/>
    <property type="match status" value="1"/>
</dbReference>
<sequence length="532" mass="60121">MRNFLFLSFLFICSSNYSQVQSLSDTFEGNGNISSWVEDDCVLDKAFVNPFKTGINNSATVLKYSDIGGLYANIKFNTSSNFNLTTNSTFSLKIYVPSSGITGNQTNRISLKLQNGSLTEPWSTQSEIIKPIVLNQWQIITFNFATDSYMNLDPNSINPIYRNDFNRVLIQINGENNTNKVIAYIDDFLYTYSENAPKFNKLVWSDEFDGNGVINPLNWFQQTQLPDGGSWFNGEIQHYTNRQTNSFVSDGTLKIVAKRETFNNQGQTKQFTSARLNSKFAFQYGRVEVRAKMPTGFGTFPAIWMLGKNIKEPGSYWTSSSGTVSWPACGEIDIIEHWGTNQNFVQSAMHTPSSYGSTINKGGQTIGTVSSQFHVYALEWTTEKMVFSVDNNVHYVYNPAEKNAQTWPFNAQQYILLNVAMLPSVATNFTQSAMEIDYVRVYQESALSTSNSIKDENIIVFPNPASNQINIRVSENTMGSEVKIYSIIGQELATHILNRPENSFDISNYQKGIYLIKIKSLKGIQTYRFLKN</sequence>
<dbReference type="PANTHER" id="PTHR10963:SF55">
    <property type="entry name" value="GLYCOSIDE HYDROLASE FAMILY 16 PROTEIN"/>
    <property type="match status" value="1"/>
</dbReference>
<protein>
    <submittedName>
        <fullName evidence="4">Family 16 glycosylhydrolase</fullName>
    </submittedName>
</protein>
<dbReference type="PANTHER" id="PTHR10963">
    <property type="entry name" value="GLYCOSYL HYDROLASE-RELATED"/>
    <property type="match status" value="1"/>
</dbReference>
<evidence type="ECO:0000313" key="4">
    <source>
        <dbReference type="EMBL" id="MFD0984317.1"/>
    </source>
</evidence>
<keyword evidence="2" id="KW-0732">Signal</keyword>
<proteinExistence type="inferred from homology"/>
<comment type="similarity">
    <text evidence="1">Belongs to the glycosyl hydrolase 16 family.</text>
</comment>
<evidence type="ECO:0000259" key="3">
    <source>
        <dbReference type="PROSITE" id="PS51762"/>
    </source>
</evidence>
<name>A0ABW3J409_9FLAO</name>